<name>A0A934S2M3_9BACT</name>
<dbReference type="AlphaFoldDB" id="A0A934S2M3"/>
<reference evidence="2" key="1">
    <citation type="submission" date="2021-01" db="EMBL/GenBank/DDBJ databases">
        <title>Modified the classification status of verrucomicrobia.</title>
        <authorList>
            <person name="Feng X."/>
        </authorList>
    </citation>
    <scope>NUCLEOTIDE SEQUENCE</scope>
    <source>
        <strain evidence="2">KCTC 13126</strain>
    </source>
</reference>
<evidence type="ECO:0000313" key="3">
    <source>
        <dbReference type="Proteomes" id="UP000617628"/>
    </source>
</evidence>
<dbReference type="EMBL" id="JAENIL010000134">
    <property type="protein sequence ID" value="MBK1880738.1"/>
    <property type="molecule type" value="Genomic_DNA"/>
</dbReference>
<protein>
    <submittedName>
        <fullName evidence="2">DUF2199 domain-containing protein</fullName>
    </submittedName>
</protein>
<comment type="caution">
    <text evidence="2">The sequence shown here is derived from an EMBL/GenBank/DDBJ whole genome shotgun (WGS) entry which is preliminary data.</text>
</comment>
<accession>A0A934S2M3</accession>
<evidence type="ECO:0000313" key="2">
    <source>
        <dbReference type="EMBL" id="MBK1880738.1"/>
    </source>
</evidence>
<feature type="compositionally biased region" description="Polar residues" evidence="1">
    <location>
        <begin position="172"/>
        <end position="182"/>
    </location>
</feature>
<organism evidence="2 3">
    <name type="scientific">Pelagicoccus mobilis</name>
    <dbReference type="NCBI Taxonomy" id="415221"/>
    <lineage>
        <taxon>Bacteria</taxon>
        <taxon>Pseudomonadati</taxon>
        <taxon>Verrucomicrobiota</taxon>
        <taxon>Opitutia</taxon>
        <taxon>Puniceicoccales</taxon>
        <taxon>Pelagicoccaceae</taxon>
        <taxon>Pelagicoccus</taxon>
    </lineage>
</organism>
<sequence length="182" mass="21006">MYKCHICGESHQDMPDIHSEYPDQYWDVAPEERDRRIKTTSDTCEIDGEHFFVKGIVELPIGDEGDRFGFGVWLSLKKENYETYLKNFDSDEIGPYFGWLCNSISYYKTDTMLLKTMVHFRGDGFRPVVEIEETDNPLSIDYHQGITLEKAWEIIHHYEQQNKSEPDGGHNSGSSAASIVTP</sequence>
<evidence type="ECO:0000256" key="1">
    <source>
        <dbReference type="SAM" id="MobiDB-lite"/>
    </source>
</evidence>
<dbReference type="InterPro" id="IPR018697">
    <property type="entry name" value="DUF2199"/>
</dbReference>
<dbReference type="Proteomes" id="UP000617628">
    <property type="component" value="Unassembled WGS sequence"/>
</dbReference>
<gene>
    <name evidence="2" type="ORF">JIN87_27900</name>
</gene>
<proteinExistence type="predicted"/>
<dbReference type="Pfam" id="PF09965">
    <property type="entry name" value="DUF2199"/>
    <property type="match status" value="1"/>
</dbReference>
<keyword evidence="3" id="KW-1185">Reference proteome</keyword>
<feature type="region of interest" description="Disordered" evidence="1">
    <location>
        <begin position="160"/>
        <end position="182"/>
    </location>
</feature>
<dbReference type="RefSeq" id="WP_267909460.1">
    <property type="nucleotide sequence ID" value="NZ_JAENIL010000134.1"/>
</dbReference>